<feature type="region of interest" description="Disordered" evidence="1">
    <location>
        <begin position="131"/>
        <end position="210"/>
    </location>
</feature>
<evidence type="ECO:0000313" key="2">
    <source>
        <dbReference type="EMBL" id="KAH7031111.1"/>
    </source>
</evidence>
<sequence>MRGRLPCAVACGSVAEAPAMAWCWGKLRAGEQGQLDMRPPTIKIVEDPSSLPFAYHISDLGVCYGHLPPTELLDIEYPKPPQMTPEQQMHGHNRVYQYSVCPGSETGETGTALNPATLVPPSIPSARALTRPGSALAAAQRPDFSSSSGPTHPIRNSAVIAASRPVGHRSSPRRYLRLARPGTPRDKMPQQTLYSRPLLHPARAPELDVH</sequence>
<name>A0A9P9BNC2_9PEZI</name>
<reference evidence="2" key="1">
    <citation type="journal article" date="2021" name="Nat. Commun.">
        <title>Genetic determinants of endophytism in the Arabidopsis root mycobiome.</title>
        <authorList>
            <person name="Mesny F."/>
            <person name="Miyauchi S."/>
            <person name="Thiergart T."/>
            <person name="Pickel B."/>
            <person name="Atanasova L."/>
            <person name="Karlsson M."/>
            <person name="Huettel B."/>
            <person name="Barry K.W."/>
            <person name="Haridas S."/>
            <person name="Chen C."/>
            <person name="Bauer D."/>
            <person name="Andreopoulos W."/>
            <person name="Pangilinan J."/>
            <person name="LaButti K."/>
            <person name="Riley R."/>
            <person name="Lipzen A."/>
            <person name="Clum A."/>
            <person name="Drula E."/>
            <person name="Henrissat B."/>
            <person name="Kohler A."/>
            <person name="Grigoriev I.V."/>
            <person name="Martin F.M."/>
            <person name="Hacquard S."/>
        </authorList>
    </citation>
    <scope>NUCLEOTIDE SEQUENCE</scope>
    <source>
        <strain evidence="2">MPI-CAGE-CH-0230</strain>
    </source>
</reference>
<dbReference type="GeneID" id="70186321"/>
<evidence type="ECO:0000256" key="1">
    <source>
        <dbReference type="SAM" id="MobiDB-lite"/>
    </source>
</evidence>
<gene>
    <name evidence="2" type="ORF">B0I36DRAFT_349238</name>
</gene>
<dbReference type="RefSeq" id="XP_046012791.1">
    <property type="nucleotide sequence ID" value="XM_046156775.1"/>
</dbReference>
<proteinExistence type="predicted"/>
<dbReference type="EMBL" id="JAGTJQ010000005">
    <property type="protein sequence ID" value="KAH7031111.1"/>
    <property type="molecule type" value="Genomic_DNA"/>
</dbReference>
<protein>
    <submittedName>
        <fullName evidence="2">Uncharacterized protein</fullName>
    </submittedName>
</protein>
<keyword evidence="3" id="KW-1185">Reference proteome</keyword>
<dbReference type="Proteomes" id="UP000756346">
    <property type="component" value="Unassembled WGS sequence"/>
</dbReference>
<dbReference type="AlphaFoldDB" id="A0A9P9BNC2"/>
<accession>A0A9P9BNC2</accession>
<comment type="caution">
    <text evidence="2">The sequence shown here is derived from an EMBL/GenBank/DDBJ whole genome shotgun (WGS) entry which is preliminary data.</text>
</comment>
<organism evidence="2 3">
    <name type="scientific">Microdochium trichocladiopsis</name>
    <dbReference type="NCBI Taxonomy" id="1682393"/>
    <lineage>
        <taxon>Eukaryota</taxon>
        <taxon>Fungi</taxon>
        <taxon>Dikarya</taxon>
        <taxon>Ascomycota</taxon>
        <taxon>Pezizomycotina</taxon>
        <taxon>Sordariomycetes</taxon>
        <taxon>Xylariomycetidae</taxon>
        <taxon>Xylariales</taxon>
        <taxon>Microdochiaceae</taxon>
        <taxon>Microdochium</taxon>
    </lineage>
</organism>
<feature type="compositionally biased region" description="Basic residues" evidence="1">
    <location>
        <begin position="166"/>
        <end position="177"/>
    </location>
</feature>
<evidence type="ECO:0000313" key="3">
    <source>
        <dbReference type="Proteomes" id="UP000756346"/>
    </source>
</evidence>